<dbReference type="Proteomes" id="UP000644749">
    <property type="component" value="Unassembled WGS sequence"/>
</dbReference>
<organism evidence="12 13">
    <name type="scientific">Paracoccus aerius</name>
    <dbReference type="NCBI Taxonomy" id="1915382"/>
    <lineage>
        <taxon>Bacteria</taxon>
        <taxon>Pseudomonadati</taxon>
        <taxon>Pseudomonadota</taxon>
        <taxon>Alphaproteobacteria</taxon>
        <taxon>Rhodobacterales</taxon>
        <taxon>Paracoccaceae</taxon>
        <taxon>Paracoccus</taxon>
    </lineage>
</organism>
<evidence type="ECO:0000256" key="9">
    <source>
        <dbReference type="ARBA" id="ARBA00023065"/>
    </source>
</evidence>
<accession>A0ABS1S9E9</accession>
<evidence type="ECO:0000256" key="11">
    <source>
        <dbReference type="HAMAP-Rule" id="MF_00276"/>
    </source>
</evidence>
<sequence length="184" mass="18569">MISQLRPALAMLGAFTLVLGIAYPLAITGIAQVAMPWQANGSLVERNGAVVGSSLIGQSFQRPEYLHPRPSATDPAYDAGASAGSNLGPSSAVLLEQVRGRARALGPEAVPSGMVTSSASGLDPHVTLDAALRQADRIAAARGIPVSDVHAAIAGATSRPAIGIPGAPLVNVLAANLALDAARR</sequence>
<keyword evidence="2 11" id="KW-1003">Cell membrane</keyword>
<keyword evidence="9 11" id="KW-0406">Ion transport</keyword>
<keyword evidence="1 11" id="KW-0813">Transport</keyword>
<dbReference type="PANTHER" id="PTHR30042">
    <property type="entry name" value="POTASSIUM-TRANSPORTING ATPASE C CHAIN"/>
    <property type="match status" value="1"/>
</dbReference>
<dbReference type="PIRSF" id="PIRSF001296">
    <property type="entry name" value="K_ATPase_KdpC"/>
    <property type="match status" value="1"/>
</dbReference>
<reference evidence="12 13" key="1">
    <citation type="submission" date="2021-01" db="EMBL/GenBank/DDBJ databases">
        <title>011410 draft genome.</title>
        <authorList>
            <person name="Lang L."/>
        </authorList>
    </citation>
    <scope>NUCLEOTIDE SEQUENCE [LARGE SCALE GENOMIC DNA]</scope>
    <source>
        <strain evidence="12 13">KCTC 42845</strain>
    </source>
</reference>
<evidence type="ECO:0000256" key="4">
    <source>
        <dbReference type="ARBA" id="ARBA00022692"/>
    </source>
</evidence>
<evidence type="ECO:0000313" key="12">
    <source>
        <dbReference type="EMBL" id="MBL3675313.1"/>
    </source>
</evidence>
<keyword evidence="7 11" id="KW-0630">Potassium</keyword>
<evidence type="ECO:0000256" key="1">
    <source>
        <dbReference type="ARBA" id="ARBA00022448"/>
    </source>
</evidence>
<dbReference type="RefSeq" id="WP_191309590.1">
    <property type="nucleotide sequence ID" value="NZ_BNCL01000006.1"/>
</dbReference>
<evidence type="ECO:0000256" key="8">
    <source>
        <dbReference type="ARBA" id="ARBA00022989"/>
    </source>
</evidence>
<dbReference type="HAMAP" id="MF_00276">
    <property type="entry name" value="KdpC"/>
    <property type="match status" value="1"/>
</dbReference>
<evidence type="ECO:0000256" key="7">
    <source>
        <dbReference type="ARBA" id="ARBA00022958"/>
    </source>
</evidence>
<keyword evidence="6 11" id="KW-0067">ATP-binding</keyword>
<dbReference type="NCBIfam" id="TIGR00681">
    <property type="entry name" value="kdpC"/>
    <property type="match status" value="1"/>
</dbReference>
<evidence type="ECO:0000256" key="10">
    <source>
        <dbReference type="ARBA" id="ARBA00023136"/>
    </source>
</evidence>
<proteinExistence type="inferred from homology"/>
<dbReference type="PANTHER" id="PTHR30042:SF2">
    <property type="entry name" value="POTASSIUM-TRANSPORTING ATPASE KDPC SUBUNIT"/>
    <property type="match status" value="1"/>
</dbReference>
<evidence type="ECO:0000313" key="13">
    <source>
        <dbReference type="Proteomes" id="UP000644749"/>
    </source>
</evidence>
<comment type="similarity">
    <text evidence="11">Belongs to the KdpC family.</text>
</comment>
<name>A0ABS1S9E9_9RHOB</name>
<dbReference type="NCBIfam" id="NF001454">
    <property type="entry name" value="PRK00315.1"/>
    <property type="match status" value="1"/>
</dbReference>
<keyword evidence="8 11" id="KW-1133">Transmembrane helix</keyword>
<protein>
    <recommendedName>
        <fullName evidence="11">Potassium-transporting ATPase KdpC subunit</fullName>
    </recommendedName>
    <alternativeName>
        <fullName evidence="11">ATP phosphohydrolase [potassium-transporting] C chain</fullName>
    </alternativeName>
    <alternativeName>
        <fullName evidence="11">Potassium-binding and translocating subunit C</fullName>
    </alternativeName>
    <alternativeName>
        <fullName evidence="11">Potassium-translocating ATPase C chain</fullName>
    </alternativeName>
</protein>
<keyword evidence="5 11" id="KW-0547">Nucleotide-binding</keyword>
<keyword evidence="13" id="KW-1185">Reference proteome</keyword>
<comment type="caution">
    <text evidence="12">The sequence shown here is derived from an EMBL/GenBank/DDBJ whole genome shotgun (WGS) entry which is preliminary data.</text>
</comment>
<dbReference type="Pfam" id="PF02669">
    <property type="entry name" value="KdpC"/>
    <property type="match status" value="1"/>
</dbReference>
<comment type="subunit">
    <text evidence="11">The system is composed of three essential subunits: KdpA, KdpB and KdpC.</text>
</comment>
<evidence type="ECO:0000256" key="3">
    <source>
        <dbReference type="ARBA" id="ARBA00022538"/>
    </source>
</evidence>
<evidence type="ECO:0000256" key="5">
    <source>
        <dbReference type="ARBA" id="ARBA00022741"/>
    </source>
</evidence>
<comment type="subcellular location">
    <subcellularLocation>
        <location evidence="11">Cell membrane</location>
        <topology evidence="11">Single-pass membrane protein</topology>
    </subcellularLocation>
</comment>
<keyword evidence="10 11" id="KW-0472">Membrane</keyword>
<keyword evidence="4 11" id="KW-0812">Transmembrane</keyword>
<evidence type="ECO:0000256" key="2">
    <source>
        <dbReference type="ARBA" id="ARBA00022475"/>
    </source>
</evidence>
<keyword evidence="3 11" id="KW-0633">Potassium transport</keyword>
<comment type="function">
    <text evidence="11">Part of the high-affinity ATP-driven potassium transport (or Kdp) system, which catalyzes the hydrolysis of ATP coupled with the electrogenic transport of potassium into the cytoplasm. This subunit acts as a catalytic chaperone that increases the ATP-binding affinity of the ATP-hydrolyzing subunit KdpB by the formation of a transient KdpB/KdpC/ATP ternary complex.</text>
</comment>
<gene>
    <name evidence="11 12" type="primary">kdpC</name>
    <name evidence="12" type="ORF">JL111_17705</name>
</gene>
<dbReference type="InterPro" id="IPR003820">
    <property type="entry name" value="KdpC"/>
</dbReference>
<dbReference type="EMBL" id="JAESHT010000020">
    <property type="protein sequence ID" value="MBL3675313.1"/>
    <property type="molecule type" value="Genomic_DNA"/>
</dbReference>
<evidence type="ECO:0000256" key="6">
    <source>
        <dbReference type="ARBA" id="ARBA00022840"/>
    </source>
</evidence>